<name>A0ABD5ITX2_9BACL</name>
<comment type="caution">
    <text evidence="2">The sequence shown here is derived from an EMBL/GenBank/DDBJ whole genome shotgun (WGS) entry which is preliminary data.</text>
</comment>
<evidence type="ECO:0000313" key="4">
    <source>
        <dbReference type="Proteomes" id="UP001339962"/>
    </source>
</evidence>
<evidence type="ECO:0000313" key="2">
    <source>
        <dbReference type="EMBL" id="MED5050901.1"/>
    </source>
</evidence>
<reference evidence="1 3" key="1">
    <citation type="submission" date="2023-01" db="EMBL/GenBank/DDBJ databases">
        <title>Genome-based reclassification of Anoxybacillus geothermalis as a later heterotypic synonym of Anoxybacillus rupiensis.</title>
        <authorList>
            <person name="Inan Bektas K."/>
            <person name="Canakci S."/>
            <person name="Belduz A.A."/>
            <person name="Guler H.H."/>
        </authorList>
    </citation>
    <scope>NUCLEOTIDE SEQUENCE [LARGE SCALE GENOMIC DNA]</scope>
    <source>
        <strain evidence="1 3">DSM 17127</strain>
    </source>
</reference>
<dbReference type="InterPro" id="IPR020534">
    <property type="entry name" value="Uncharacterised_YqxA"/>
</dbReference>
<proteinExistence type="predicted"/>
<dbReference type="Proteomes" id="UP001339962">
    <property type="component" value="Unassembled WGS sequence"/>
</dbReference>
<accession>A0ABD5ITX2</accession>
<protein>
    <submittedName>
        <fullName evidence="2">YqxA family protein</fullName>
    </submittedName>
</protein>
<reference evidence="2 4" key="2">
    <citation type="submission" date="2023-03" db="EMBL/GenBank/DDBJ databases">
        <title>Bacillus Genome Sequencing.</title>
        <authorList>
            <person name="Dunlap C."/>
        </authorList>
    </citation>
    <scope>NUCLEOTIDE SEQUENCE [LARGE SCALE GENOMIC DNA]</scope>
    <source>
        <strain evidence="2 4">NRS-38</strain>
    </source>
</reference>
<sequence>MAKFTLQFLTAVILLFFGVLLGMQQANQGMIKMKGYNDPSFQTVFHVAKDKNGEMEAMVMGNRVSIENISEKKEKLEQMKMFNLFSELGKHLAEGVRSVIQSLLSFVGQLIE</sequence>
<dbReference type="RefSeq" id="WP_066145947.1">
    <property type="nucleotide sequence ID" value="NZ_JACIDF010000002.1"/>
</dbReference>
<gene>
    <name evidence="2" type="ORF">P9850_03315</name>
    <name evidence="1" type="ORF">PNH38_02020</name>
</gene>
<dbReference type="Proteomes" id="UP001213979">
    <property type="component" value="Unassembled WGS sequence"/>
</dbReference>
<dbReference type="EMBL" id="JARTLI010000004">
    <property type="protein sequence ID" value="MED5050901.1"/>
    <property type="molecule type" value="Genomic_DNA"/>
</dbReference>
<dbReference type="EMBL" id="JAQOTG010000001">
    <property type="protein sequence ID" value="MDE8562656.1"/>
    <property type="molecule type" value="Genomic_DNA"/>
</dbReference>
<evidence type="ECO:0000313" key="1">
    <source>
        <dbReference type="EMBL" id="MDE8562656.1"/>
    </source>
</evidence>
<evidence type="ECO:0000313" key="3">
    <source>
        <dbReference type="Proteomes" id="UP001213979"/>
    </source>
</evidence>
<organism evidence="2 4">
    <name type="scientific">Anoxybacteroides rupiense</name>
    <dbReference type="NCBI Taxonomy" id="311460"/>
    <lineage>
        <taxon>Bacteria</taxon>
        <taxon>Bacillati</taxon>
        <taxon>Bacillota</taxon>
        <taxon>Bacilli</taxon>
        <taxon>Bacillales</taxon>
        <taxon>Anoxybacillaceae</taxon>
        <taxon>Anoxybacteroides</taxon>
    </lineage>
</organism>
<keyword evidence="3" id="KW-1185">Reference proteome</keyword>
<dbReference type="AlphaFoldDB" id="A0ABD5ITX2"/>
<dbReference type="Pfam" id="PF12438">
    <property type="entry name" value="DUF3679"/>
    <property type="match status" value="1"/>
</dbReference>